<gene>
    <name evidence="1" type="ORF">JNB85_21315</name>
</gene>
<comment type="caution">
    <text evidence="1">The sequence shown here is derived from an EMBL/GenBank/DDBJ whole genome shotgun (WGS) entry which is preliminary data.</text>
</comment>
<evidence type="ECO:0000313" key="1">
    <source>
        <dbReference type="EMBL" id="MBW9054944.1"/>
    </source>
</evidence>
<keyword evidence="2" id="KW-1185">Reference proteome</keyword>
<evidence type="ECO:0000313" key="2">
    <source>
        <dbReference type="Proteomes" id="UP000717752"/>
    </source>
</evidence>
<dbReference type="EMBL" id="JAEUAK010000008">
    <property type="protein sequence ID" value="MBW9054944.1"/>
    <property type="molecule type" value="Genomic_DNA"/>
</dbReference>
<sequence length="72" mass="7602">MAGLVRMMVQLIKKHPFIAAEVILAGAGRAGVVGYGELSRRFAGRIETSDRKTAQSVPSVPLVGYRNSSDGG</sequence>
<reference evidence="1 2" key="1">
    <citation type="journal article" date="2021" name="MBio">
        <title>Poor Competitiveness of Bradyrhizobium in Pigeon Pea Root Colonization in Indian Soils.</title>
        <authorList>
            <person name="Chalasani D."/>
            <person name="Basu A."/>
            <person name="Pullabhotla S.V.S.R.N."/>
            <person name="Jorrin B."/>
            <person name="Neal A.L."/>
            <person name="Poole P.S."/>
            <person name="Podile A.R."/>
            <person name="Tkacz A."/>
        </authorList>
    </citation>
    <scope>NUCLEOTIDE SEQUENCE [LARGE SCALE GENOMIC DNA]</scope>
    <source>
        <strain evidence="1 2">HU56</strain>
    </source>
</reference>
<accession>A0ABS7GYD1</accession>
<proteinExistence type="predicted"/>
<protein>
    <submittedName>
        <fullName evidence="1">Uncharacterized protein</fullName>
    </submittedName>
</protein>
<dbReference type="RefSeq" id="WP_220336283.1">
    <property type="nucleotide sequence ID" value="NZ_JAEUAK010000008.1"/>
</dbReference>
<name>A0ABS7GYD1_9HYPH</name>
<dbReference type="Proteomes" id="UP000717752">
    <property type="component" value="Unassembled WGS sequence"/>
</dbReference>
<organism evidence="1 2">
    <name type="scientific">Rhizobium mesosinicum</name>
    <dbReference type="NCBI Taxonomy" id="335017"/>
    <lineage>
        <taxon>Bacteria</taxon>
        <taxon>Pseudomonadati</taxon>
        <taxon>Pseudomonadota</taxon>
        <taxon>Alphaproteobacteria</taxon>
        <taxon>Hyphomicrobiales</taxon>
        <taxon>Rhizobiaceae</taxon>
        <taxon>Rhizobium/Agrobacterium group</taxon>
        <taxon>Rhizobium</taxon>
    </lineage>
</organism>